<comment type="similarity">
    <text evidence="3">Belongs to the Orn/Lys/Arg decarboxylase class-II family. SpeA subfamily.</text>
</comment>
<dbReference type="Pfam" id="PF02784">
    <property type="entry name" value="Orn_Arg_deC_N"/>
    <property type="match status" value="1"/>
</dbReference>
<proteinExistence type="inferred from homology"/>
<dbReference type="Proteomes" id="UP000799424">
    <property type="component" value="Unassembled WGS sequence"/>
</dbReference>
<dbReference type="InterPro" id="IPR029066">
    <property type="entry name" value="PLP-binding_barrel"/>
</dbReference>
<organism evidence="5 6">
    <name type="scientific">Ophiobolus disseminans</name>
    <dbReference type="NCBI Taxonomy" id="1469910"/>
    <lineage>
        <taxon>Eukaryota</taxon>
        <taxon>Fungi</taxon>
        <taxon>Dikarya</taxon>
        <taxon>Ascomycota</taxon>
        <taxon>Pezizomycotina</taxon>
        <taxon>Dothideomycetes</taxon>
        <taxon>Pleosporomycetidae</taxon>
        <taxon>Pleosporales</taxon>
        <taxon>Pleosporineae</taxon>
        <taxon>Phaeosphaeriaceae</taxon>
        <taxon>Ophiobolus</taxon>
    </lineage>
</organism>
<dbReference type="Gene3D" id="3.20.20.10">
    <property type="entry name" value="Alanine racemase"/>
    <property type="match status" value="1"/>
</dbReference>
<dbReference type="SUPFAM" id="SSF51419">
    <property type="entry name" value="PLP-binding barrel"/>
    <property type="match status" value="1"/>
</dbReference>
<dbReference type="EC" id="4.1.1.19" evidence="3"/>
<name>A0A6A6ZHF2_9PLEO</name>
<keyword evidence="3" id="KW-0745">Spermidine biosynthesis</keyword>
<dbReference type="EMBL" id="MU006240">
    <property type="protein sequence ID" value="KAF2820511.1"/>
    <property type="molecule type" value="Genomic_DNA"/>
</dbReference>
<dbReference type="GO" id="GO:0006527">
    <property type="term" value="P:L-arginine catabolic process"/>
    <property type="evidence" value="ECO:0007669"/>
    <property type="project" value="InterPro"/>
</dbReference>
<dbReference type="PANTHER" id="PTHR43295:SF9">
    <property type="entry name" value="BIOSYNTHETIC ARGININE DECARBOXYLASE"/>
    <property type="match status" value="1"/>
</dbReference>
<dbReference type="InterPro" id="IPR009006">
    <property type="entry name" value="Ala_racemase/Decarboxylase_C"/>
</dbReference>
<dbReference type="GO" id="GO:0008295">
    <property type="term" value="P:spermidine biosynthetic process"/>
    <property type="evidence" value="ECO:0007669"/>
    <property type="project" value="UniProtKB-KW"/>
</dbReference>
<dbReference type="InterPro" id="IPR002985">
    <property type="entry name" value="Arg_decrbxlase"/>
</dbReference>
<keyword evidence="3" id="KW-0456">Lyase</keyword>
<keyword evidence="3" id="KW-0460">Magnesium</keyword>
<dbReference type="AlphaFoldDB" id="A0A6A6ZHF2"/>
<evidence type="ECO:0000313" key="6">
    <source>
        <dbReference type="Proteomes" id="UP000799424"/>
    </source>
</evidence>
<dbReference type="PANTHER" id="PTHR43295">
    <property type="entry name" value="ARGININE DECARBOXYLASE"/>
    <property type="match status" value="1"/>
</dbReference>
<comment type="catalytic activity">
    <reaction evidence="3">
        <text>L-arginine + H(+) = agmatine + CO2</text>
        <dbReference type="Rhea" id="RHEA:17641"/>
        <dbReference type="ChEBI" id="CHEBI:15378"/>
        <dbReference type="ChEBI" id="CHEBI:16526"/>
        <dbReference type="ChEBI" id="CHEBI:32682"/>
        <dbReference type="ChEBI" id="CHEBI:58145"/>
        <dbReference type="EC" id="4.1.1.19"/>
    </reaction>
</comment>
<sequence>MLVPLLPPNEAAQPLPVSTTSRPDLHSFNFTVENDELSWNRVPLIQLIEQHGTPLKLTYLPQISKHIQHVKSIFAKAMARHRFRGGHTYCYCTKTSHFRFVLDEVLKNDTHLELSSAFDVSIVQELYRSGKINKSTYIICNGYKQPQYLERIGELIEAEFNVVPIIDSLREIGTYEHVHAREVNIGIRIATDEVQSTLFRTSRLGVRYSEVCELYRTRIQHHPKLRLRMLHFHINTGIQNTGYYWSELACFVHKYCKLRKICPSLDSIDIGGGLPIAHSLDFTYPYDGIVDQIIETISKICTRNHVAVPHLFTEFGGYTVGESGATIYQVIEQKQQNAKEMWYMINGSFITQLPDTWGKKESFICLPINNWSYPRRNVLLGGLTCDAQDFYADGPDRQHVSMPQYDEYREDQYVGLFHTGAYQEELSGYGGVSHCLIPAPKHVVVESDGNGRWKSCLFAPEQGSESMMRLLGYTEEKMMFSNDLDVLGSDCIPRHVCAPER</sequence>
<comment type="pathway">
    <text evidence="3">Amine and polyamine biosynthesis; agmatine biosynthesis; agmatine from L-arginine: step 1/1.</text>
</comment>
<evidence type="ECO:0000313" key="5">
    <source>
        <dbReference type="EMBL" id="KAF2820511.1"/>
    </source>
</evidence>
<evidence type="ECO:0000256" key="2">
    <source>
        <dbReference type="ARBA" id="ARBA00022898"/>
    </source>
</evidence>
<comment type="cofactor">
    <cofactor evidence="1 3">
        <name>pyridoxal 5'-phosphate</name>
        <dbReference type="ChEBI" id="CHEBI:597326"/>
    </cofactor>
</comment>
<accession>A0A6A6ZHF2</accession>
<reference evidence="5" key="1">
    <citation type="journal article" date="2020" name="Stud. Mycol.">
        <title>101 Dothideomycetes genomes: a test case for predicting lifestyles and emergence of pathogens.</title>
        <authorList>
            <person name="Haridas S."/>
            <person name="Albert R."/>
            <person name="Binder M."/>
            <person name="Bloem J."/>
            <person name="Labutti K."/>
            <person name="Salamov A."/>
            <person name="Andreopoulos B."/>
            <person name="Baker S."/>
            <person name="Barry K."/>
            <person name="Bills G."/>
            <person name="Bluhm B."/>
            <person name="Cannon C."/>
            <person name="Castanera R."/>
            <person name="Culley D."/>
            <person name="Daum C."/>
            <person name="Ezra D."/>
            <person name="Gonzalez J."/>
            <person name="Henrissat B."/>
            <person name="Kuo A."/>
            <person name="Liang C."/>
            <person name="Lipzen A."/>
            <person name="Lutzoni F."/>
            <person name="Magnuson J."/>
            <person name="Mondo S."/>
            <person name="Nolan M."/>
            <person name="Ohm R."/>
            <person name="Pangilinan J."/>
            <person name="Park H.-J."/>
            <person name="Ramirez L."/>
            <person name="Alfaro M."/>
            <person name="Sun H."/>
            <person name="Tritt A."/>
            <person name="Yoshinaga Y."/>
            <person name="Zwiers L.-H."/>
            <person name="Turgeon B."/>
            <person name="Goodwin S."/>
            <person name="Spatafora J."/>
            <person name="Crous P."/>
            <person name="Grigoriev I."/>
        </authorList>
    </citation>
    <scope>NUCLEOTIDE SEQUENCE</scope>
    <source>
        <strain evidence="5">CBS 113818</strain>
    </source>
</reference>
<comment type="cofactor">
    <cofactor evidence="3">
        <name>Mg(2+)</name>
        <dbReference type="ChEBI" id="CHEBI:18420"/>
    </cofactor>
</comment>
<evidence type="ECO:0000256" key="1">
    <source>
        <dbReference type="ARBA" id="ARBA00001933"/>
    </source>
</evidence>
<keyword evidence="2 3" id="KW-0663">Pyridoxal phosphate</keyword>
<dbReference type="Gene3D" id="2.40.37.10">
    <property type="entry name" value="Lyase, Ornithine Decarboxylase, Chain A, domain 1"/>
    <property type="match status" value="1"/>
</dbReference>
<dbReference type="UniPathway" id="UPA00186">
    <property type="reaction ID" value="UER00284"/>
</dbReference>
<gene>
    <name evidence="5" type="ORF">CC86DRAFT_114152</name>
</gene>
<dbReference type="InterPro" id="IPR022644">
    <property type="entry name" value="De-COase2_N"/>
</dbReference>
<dbReference type="OrthoDB" id="3717802at2759"/>
<evidence type="ECO:0000259" key="4">
    <source>
        <dbReference type="Pfam" id="PF02784"/>
    </source>
</evidence>
<evidence type="ECO:0000256" key="3">
    <source>
        <dbReference type="RuleBase" id="RU003740"/>
    </source>
</evidence>
<dbReference type="SUPFAM" id="SSF50621">
    <property type="entry name" value="Alanine racemase C-terminal domain-like"/>
    <property type="match status" value="1"/>
</dbReference>
<dbReference type="GO" id="GO:0008792">
    <property type="term" value="F:arginine decarboxylase activity"/>
    <property type="evidence" value="ECO:0007669"/>
    <property type="project" value="UniProtKB-EC"/>
</dbReference>
<keyword evidence="3" id="KW-0210">Decarboxylase</keyword>
<protein>
    <recommendedName>
        <fullName evidence="3">Arginine decarboxylase</fullName>
        <ecNumber evidence="3">4.1.1.19</ecNumber>
    </recommendedName>
</protein>
<feature type="domain" description="Orn/DAP/Arg decarboxylase 2 N-terminal" evidence="4">
    <location>
        <begin position="82"/>
        <end position="320"/>
    </location>
</feature>
<keyword evidence="6" id="KW-1185">Reference proteome</keyword>